<sequence length="941" mass="104635">MRKIIYFIMFLTGVNVNAQSVIGGGGPVIDVKEITVTDSMAVSFAMEKTDRRKCEYYIGDATMPIKDVGSGDACWLVFVDECPYAGWEHPCKYFYIKKSIESGRIEKSVFILDSVRPPGDVDLRRVKVMPRFRTDRKPVVGKLQPYTDMNASSGHTYAVILSGGMNRNANSERYWNDCSFIYQTLRNTYHVPKENISVLISDGTDPADDMTLYSGGTGSSPLDLDGDGVPDTEYSATKANLSGVISSLSGRLTDSDHLLVFVTSHGGYDRNTGRSYLYMWNNEKLYDTELDACLDRVDAGFITVVLGQCNSGGFVGVLKRPNRIIAAACKADELSYECPELPFNEFMYHWTCALNGSDAYGNDITGWNCRKGLPIVKAWNYASFNDHYANSNYVFAHETPMQNSFTHSVANDLSLDSIPPTVDLCFDYYGKDNDMVSEMNTKTYVTPSPFLPVKWPKYYAEQIDEEDMDLRQFNFWKSPYIWIRNQEDGVENQETERPIIERRKPIFVYVKVRNRGVKSYNGNGMSVYTCWAKSSMAIPEDQWLGVAQSLKLGLFGGTFGPVDISQEIQAGNNSIIMAELTLANKNLTEMQKPGANLCILAYLDFSEDFGTIPVDSNNIAAVWNTNKLAQSNVIHSELEAYYKEADTMRVTVPNIRSTPKKYNIRVVSRDPKMNAVFSEAKVSVNMSKNLALAWRQGGSVSQAVQPDRNISEKLYILSDSSRIDRIELNPYQVEKISLNCNFLADKTITERKSYDIDLAMYDSETGQCLGGETFRVVQEPRPAINPEVDIVNQGGTVVLTAGNVSEDATYEWYDSEGRLIGTGASLTVPSGMSAENYTVKVEAMSDGAISFSEVSVSGMSAIRSVDANNNRDEVVVTFDRPVASRSSLRLAYSSGNTPVSEYTLDCGAESYVIPATGMRPGVYQVSLIENGKLAGSYKFVK</sequence>
<proteinExistence type="predicted"/>
<comment type="caution">
    <text evidence="1">The sequence shown here is derived from an EMBL/GenBank/DDBJ whole genome shotgun (WGS) entry which is preliminary data.</text>
</comment>
<dbReference type="EMBL" id="JABKKF010000009">
    <property type="protein sequence ID" value="NPD92603.1"/>
    <property type="molecule type" value="Genomic_DNA"/>
</dbReference>
<evidence type="ECO:0008006" key="3">
    <source>
        <dbReference type="Google" id="ProtNLM"/>
    </source>
</evidence>
<evidence type="ECO:0000313" key="1">
    <source>
        <dbReference type="EMBL" id="NPD92603.1"/>
    </source>
</evidence>
<keyword evidence="2" id="KW-1185">Reference proteome</keyword>
<dbReference type="Pfam" id="PF01650">
    <property type="entry name" value="Peptidase_C13"/>
    <property type="match status" value="1"/>
</dbReference>
<name>A0ABX2AMZ7_9BACT</name>
<accession>A0ABX2AMZ7</accession>
<dbReference type="Gene3D" id="3.40.50.1460">
    <property type="match status" value="1"/>
</dbReference>
<reference evidence="1 2" key="1">
    <citation type="submission" date="2020-05" db="EMBL/GenBank/DDBJ databases">
        <title>Distinct polysaccharide utilization as determinants for interspecies competition between intestinal Prevotella spp.</title>
        <authorList>
            <person name="Galvez E.J.C."/>
            <person name="Iljazovic A."/>
            <person name="Strowig T."/>
        </authorList>
    </citation>
    <scope>NUCLEOTIDE SEQUENCE [LARGE SCALE GENOMIC DNA]</scope>
    <source>
        <strain evidence="1 2">PMUR</strain>
    </source>
</reference>
<gene>
    <name evidence="1" type="ORF">HPS56_09670</name>
</gene>
<dbReference type="Proteomes" id="UP000714420">
    <property type="component" value="Unassembled WGS sequence"/>
</dbReference>
<evidence type="ECO:0000313" key="2">
    <source>
        <dbReference type="Proteomes" id="UP000714420"/>
    </source>
</evidence>
<dbReference type="InterPro" id="IPR001096">
    <property type="entry name" value="Peptidase_C13"/>
</dbReference>
<protein>
    <recommendedName>
        <fullName evidence="3">Ig-like domain-containing protein</fullName>
    </recommendedName>
</protein>
<dbReference type="RefSeq" id="WP_172275938.1">
    <property type="nucleotide sequence ID" value="NZ_JABKKF010000009.1"/>
</dbReference>
<organism evidence="1 2">
    <name type="scientific">Xylanibacter muris</name>
    <dbReference type="NCBI Taxonomy" id="2736290"/>
    <lineage>
        <taxon>Bacteria</taxon>
        <taxon>Pseudomonadati</taxon>
        <taxon>Bacteroidota</taxon>
        <taxon>Bacteroidia</taxon>
        <taxon>Bacteroidales</taxon>
        <taxon>Prevotellaceae</taxon>
        <taxon>Xylanibacter</taxon>
    </lineage>
</organism>